<dbReference type="SUPFAM" id="SSF52540">
    <property type="entry name" value="P-loop containing nucleoside triphosphate hydrolases"/>
    <property type="match status" value="1"/>
</dbReference>
<dbReference type="InterPro" id="IPR019591">
    <property type="entry name" value="Mrp/NBP35_ATP-bd"/>
</dbReference>
<dbReference type="FunFam" id="3.40.50.300:FF:000418">
    <property type="entry name" value="Iron-sulfur cluster carrier protein"/>
    <property type="match status" value="1"/>
</dbReference>
<dbReference type="Gene3D" id="3.40.50.300">
    <property type="entry name" value="P-loop containing nucleotide triphosphate hydrolases"/>
    <property type="match status" value="1"/>
</dbReference>
<keyword evidence="3" id="KW-0067">ATP-binding</keyword>
<keyword evidence="2" id="KW-0547">Nucleotide-binding</keyword>
<keyword evidence="8" id="KW-1185">Reference proteome</keyword>
<sequence>MHRNLITPLISQNKQIIYTQYRNYFSNNKIQLHGGHRQPQVTKVAIEGIKNIIAVSSAKGGVGKSTCAVNIALGLSSHNLSVGLLDVDVFGPSIPLMMDLKNHEKPFTNESNQMIPLQNYGIKCMSMGFLVNEDDPIIWRGPMVGSALEKLLRQTDWGHLDVLVCDLPPGTGDAILTMCQRVPLTGAVIVSTPQDVALADVVRGVNMFKKVEVPILGLVENMSHFNCPHCNESTHIFGNEGAKNTAKKMGINFLGDVPIHLQIRETSDNGKPITITQPDSPQAKNYKNISKEIIKQLEFINNNENKENKQPNIIIS</sequence>
<evidence type="ECO:0000256" key="4">
    <source>
        <dbReference type="ARBA" id="ARBA00023004"/>
    </source>
</evidence>
<organism evidence="7 8">
    <name type="scientific">Dictyostelium firmibasis</name>
    <dbReference type="NCBI Taxonomy" id="79012"/>
    <lineage>
        <taxon>Eukaryota</taxon>
        <taxon>Amoebozoa</taxon>
        <taxon>Evosea</taxon>
        <taxon>Eumycetozoa</taxon>
        <taxon>Dictyostelia</taxon>
        <taxon>Dictyosteliales</taxon>
        <taxon>Dictyosteliaceae</taxon>
        <taxon>Dictyostelium</taxon>
    </lineage>
</organism>
<evidence type="ECO:0000313" key="7">
    <source>
        <dbReference type="EMBL" id="KAK5579958.1"/>
    </source>
</evidence>
<dbReference type="GO" id="GO:0005524">
    <property type="term" value="F:ATP binding"/>
    <property type="evidence" value="ECO:0007669"/>
    <property type="project" value="UniProtKB-KW"/>
</dbReference>
<dbReference type="GO" id="GO:0016226">
    <property type="term" value="P:iron-sulfur cluster assembly"/>
    <property type="evidence" value="ECO:0007669"/>
    <property type="project" value="InterPro"/>
</dbReference>
<evidence type="ECO:0000256" key="5">
    <source>
        <dbReference type="ARBA" id="ARBA00023014"/>
    </source>
</evidence>
<keyword evidence="4" id="KW-0408">Iron</keyword>
<keyword evidence="5" id="KW-0411">Iron-sulfur</keyword>
<evidence type="ECO:0000256" key="3">
    <source>
        <dbReference type="ARBA" id="ARBA00022840"/>
    </source>
</evidence>
<dbReference type="GO" id="GO:0140663">
    <property type="term" value="F:ATP-dependent FeS chaperone activity"/>
    <property type="evidence" value="ECO:0007669"/>
    <property type="project" value="InterPro"/>
</dbReference>
<dbReference type="GO" id="GO:0032981">
    <property type="term" value="P:mitochondrial respiratory chain complex I assembly"/>
    <property type="evidence" value="ECO:0007669"/>
    <property type="project" value="TreeGrafter"/>
</dbReference>
<name>A0AAN7U5D4_9MYCE</name>
<protein>
    <recommendedName>
        <fullName evidence="9">Iron-sulfur protein NUBPL</fullName>
    </recommendedName>
</protein>
<dbReference type="PANTHER" id="PTHR42961:SF2">
    <property type="entry name" value="IRON-SULFUR PROTEIN NUBPL"/>
    <property type="match status" value="1"/>
</dbReference>
<dbReference type="InterPro" id="IPR027417">
    <property type="entry name" value="P-loop_NTPase"/>
</dbReference>
<evidence type="ECO:0008006" key="9">
    <source>
        <dbReference type="Google" id="ProtNLM"/>
    </source>
</evidence>
<dbReference type="EMBL" id="JAVFKY010000003">
    <property type="protein sequence ID" value="KAK5579958.1"/>
    <property type="molecule type" value="Genomic_DNA"/>
</dbReference>
<evidence type="ECO:0000256" key="2">
    <source>
        <dbReference type="ARBA" id="ARBA00022741"/>
    </source>
</evidence>
<comment type="caution">
    <text evidence="7">The sequence shown here is derived from an EMBL/GenBank/DDBJ whole genome shotgun (WGS) entry which is preliminary data.</text>
</comment>
<gene>
    <name evidence="7" type="ORF">RB653_009647</name>
</gene>
<evidence type="ECO:0000256" key="6">
    <source>
        <dbReference type="ARBA" id="ARBA00024036"/>
    </source>
</evidence>
<dbReference type="HAMAP" id="MF_02040">
    <property type="entry name" value="Mrp_NBP35"/>
    <property type="match status" value="1"/>
</dbReference>
<dbReference type="GO" id="GO:0051539">
    <property type="term" value="F:4 iron, 4 sulfur cluster binding"/>
    <property type="evidence" value="ECO:0007669"/>
    <property type="project" value="TreeGrafter"/>
</dbReference>
<dbReference type="AlphaFoldDB" id="A0AAN7U5D4"/>
<keyword evidence="1" id="KW-0479">Metal-binding</keyword>
<dbReference type="GO" id="GO:0046872">
    <property type="term" value="F:metal ion binding"/>
    <property type="evidence" value="ECO:0007669"/>
    <property type="project" value="UniProtKB-KW"/>
</dbReference>
<dbReference type="InterPro" id="IPR044304">
    <property type="entry name" value="NUBPL-like"/>
</dbReference>
<dbReference type="Proteomes" id="UP001344447">
    <property type="component" value="Unassembled WGS sequence"/>
</dbReference>
<dbReference type="GO" id="GO:0005739">
    <property type="term" value="C:mitochondrion"/>
    <property type="evidence" value="ECO:0007669"/>
    <property type="project" value="TreeGrafter"/>
</dbReference>
<dbReference type="InterPro" id="IPR033756">
    <property type="entry name" value="YlxH/NBP35"/>
</dbReference>
<proteinExistence type="inferred from homology"/>
<evidence type="ECO:0000256" key="1">
    <source>
        <dbReference type="ARBA" id="ARBA00022723"/>
    </source>
</evidence>
<evidence type="ECO:0000313" key="8">
    <source>
        <dbReference type="Proteomes" id="UP001344447"/>
    </source>
</evidence>
<dbReference type="PANTHER" id="PTHR42961">
    <property type="entry name" value="IRON-SULFUR PROTEIN NUBPL"/>
    <property type="match status" value="1"/>
</dbReference>
<accession>A0AAN7U5D4</accession>
<reference evidence="7 8" key="1">
    <citation type="submission" date="2023-11" db="EMBL/GenBank/DDBJ databases">
        <title>Dfirmibasis_genome.</title>
        <authorList>
            <person name="Edelbroek B."/>
            <person name="Kjellin J."/>
            <person name="Jerlstrom-Hultqvist J."/>
            <person name="Soderbom F."/>
        </authorList>
    </citation>
    <scope>NUCLEOTIDE SEQUENCE [LARGE SCALE GENOMIC DNA]</scope>
    <source>
        <strain evidence="7 8">TNS-C-14</strain>
    </source>
</reference>
<dbReference type="CDD" id="cd02037">
    <property type="entry name" value="Mrp_NBP35"/>
    <property type="match status" value="1"/>
</dbReference>
<dbReference type="Pfam" id="PF10609">
    <property type="entry name" value="ParA"/>
    <property type="match status" value="1"/>
</dbReference>
<comment type="similarity">
    <text evidence="6">Belongs to the Mrp/NBP35 ATP-binding proteins family.</text>
</comment>